<feature type="transmembrane region" description="Helical" evidence="2">
    <location>
        <begin position="1063"/>
        <end position="1086"/>
    </location>
</feature>
<evidence type="ECO:0000313" key="4">
    <source>
        <dbReference type="Proteomes" id="UP000324575"/>
    </source>
</evidence>
<evidence type="ECO:0000256" key="2">
    <source>
        <dbReference type="SAM" id="Phobius"/>
    </source>
</evidence>
<dbReference type="EMBL" id="SNRX01000003">
    <property type="protein sequence ID" value="KAA6303126.1"/>
    <property type="molecule type" value="Genomic_DNA"/>
</dbReference>
<keyword evidence="2" id="KW-0472">Membrane</keyword>
<organism evidence="3 4">
    <name type="scientific">Candidatus Ordinivivax streblomastigis</name>
    <dbReference type="NCBI Taxonomy" id="2540710"/>
    <lineage>
        <taxon>Bacteria</taxon>
        <taxon>Pseudomonadati</taxon>
        <taxon>Bacteroidota</taxon>
        <taxon>Bacteroidia</taxon>
        <taxon>Bacteroidales</taxon>
        <taxon>Candidatus Ordinivivax</taxon>
    </lineage>
</organism>
<evidence type="ECO:0000256" key="1">
    <source>
        <dbReference type="SAM" id="Coils"/>
    </source>
</evidence>
<feature type="coiled-coil region" evidence="1">
    <location>
        <begin position="837"/>
        <end position="890"/>
    </location>
</feature>
<dbReference type="PANTHER" id="PTHR23159:SF31">
    <property type="entry name" value="CENTROSOME-ASSOCIATED PROTEIN CEP250 ISOFORM X1"/>
    <property type="match status" value="1"/>
</dbReference>
<feature type="coiled-coil region" evidence="1">
    <location>
        <begin position="103"/>
        <end position="209"/>
    </location>
</feature>
<evidence type="ECO:0000313" key="3">
    <source>
        <dbReference type="EMBL" id="KAA6303126.1"/>
    </source>
</evidence>
<sequence>MANIQGGALEFDVLFNNGQINRAMEETKRRIQGFSDATVEGGSKMEAAYQSAARYIEKGFETIGNAISINETAIANLQKKYNELGAAAGEAFMKGNDNKYNNLKQQQDVVQKEINERKRLVSELTEQDAALLKHNQQLEEEKSKVDNASAAQTTFRTQLRKVTEQLAMLEEEGRAAGQSLSQIRGSEKFRELQQEAGRLTNAMGDARTQARILAHDNQGLQGVISAVQGVTGAFTIAQGAIGLFGDKNEDLQKIMLRVQSLMAITMGMQQVANALNKDSEMMIKLNTWWLGVKTKAQVTDTTAAVAGTAANAGLAGSFRLVGAAISSIPVFGWIAAAIGVLIGLISHFSSKAREAKKDTEEFYKSVAENASKPIASINKLSYEWEQLGDNLEAKQKFVKENKKSFDELGVSVIGVVDAENLLINNKSAFIEAQIAKAQANAMYAKSEKDINALVEAKQKLADAEKTPKVTRYQTTGMYGAGYSYQIDNPEIAKQQKEIDKLNAKIQESYGIAANYEQEGSDKLQNAKIESTNKIKEAAKGTIGALEQEISDKQAALKTIATSDKEAVKSQLKEIEVLQKQLDGLLGRKNKGSGTKKTEDPFTKGLEEKKKAYQEYFKWVNAGYQNEAKQEFSQLLEGGKSYLEYLKKMREDTNLTKEQIHQITNEISQETSKTILSEFEKSLQEQLNNAQTVLDMLNVIKKQREDLAKVTSDEDPLKEQKNEIIAKQEEDVVKKQEETTKQLIANYSDYLDKKIMLELELDSDLELLRRKRDKATTEADKKAIDAVIENRQKKYNEDKANLLNAGYEATRKIIDLGQDKALLNISKKTFTWEADRQVAIIKAQKEAAERTLKEMQKMQREAPTDEIAQDIEEIKLKIEELNAELAKMPNEKFQEMLSGLQKITGALGNLDGEVGEIFSSISSEIGNLQVAFDSTASKTDKISAGISSIVDIINMVTSASAERKRVEKEFYQNQIALAHEYALALNEQLRIQSELAGSGFVTNYMGKINDGFNALSNATKEYQEALNKLSEGKAKTSLRNAVDWGNVGKGAVSGLAAGAAIGSIVPVIGTAIGAVVGGIVGGLVGLFGGKKKKNEYSGLMEVFPELVDSAGNLNKELAKTLIDTKQVDENTRQLIQNALDWADAVEEANKQIKEVVVDLAGDLGNRLKNAMVEAWKAGEDGSKKMFEAASASLGKFIEDLLYSTIFSGVFKDFENDLVDSLNELGGGDMDIIDDYDRLMQKMEQLGPQYQALLESINERAKLYNMDFKGTQDGPQITSLSGAIKGASQESIDLLAGQTNAVRVNQVLSIEILNRQLLYLANIESKIGGQNDSTELIRQQLFHLANIDSNTHSIDINTKYIKDIYDKINSGGDSLRANGIVD</sequence>
<feature type="coiled-coil region" evidence="1">
    <location>
        <begin position="498"/>
        <end position="587"/>
    </location>
</feature>
<accession>A0A5M8P473</accession>
<gene>
    <name evidence="3" type="ORF">EZS26_000729</name>
</gene>
<comment type="caution">
    <text evidence="3">The sequence shown here is derived from an EMBL/GenBank/DDBJ whole genome shotgun (WGS) entry which is preliminary data.</text>
</comment>
<dbReference type="Proteomes" id="UP000324575">
    <property type="component" value="Unassembled WGS sequence"/>
</dbReference>
<feature type="coiled-coil region" evidence="1">
    <location>
        <begin position="717"/>
        <end position="745"/>
    </location>
</feature>
<keyword evidence="2" id="KW-1133">Transmembrane helix</keyword>
<dbReference type="PANTHER" id="PTHR23159">
    <property type="entry name" value="CENTROSOMAL PROTEIN 2"/>
    <property type="match status" value="1"/>
</dbReference>
<reference evidence="3 4" key="1">
    <citation type="submission" date="2019-03" db="EMBL/GenBank/DDBJ databases">
        <title>Single cell metagenomics reveals metabolic interactions within the superorganism composed of flagellate Streblomastix strix and complex community of Bacteroidetes bacteria on its surface.</title>
        <authorList>
            <person name="Treitli S.C."/>
            <person name="Kolisko M."/>
            <person name="Husnik F."/>
            <person name="Keeling P."/>
            <person name="Hampl V."/>
        </authorList>
    </citation>
    <scope>NUCLEOTIDE SEQUENCE [LARGE SCALE GENOMIC DNA]</scope>
    <source>
        <strain evidence="3">St1</strain>
    </source>
</reference>
<proteinExistence type="predicted"/>
<keyword evidence="1" id="KW-0175">Coiled coil</keyword>
<keyword evidence="2" id="KW-0812">Transmembrane</keyword>
<protein>
    <submittedName>
        <fullName evidence="3">Uncharacterized protein</fullName>
    </submittedName>
</protein>
<name>A0A5M8P473_9BACT</name>